<dbReference type="InterPro" id="IPR036291">
    <property type="entry name" value="NAD(P)-bd_dom_sf"/>
</dbReference>
<dbReference type="PANTHER" id="PTHR42760:SF133">
    <property type="entry name" value="3-OXOACYL-[ACYL-CARRIER-PROTEIN] REDUCTASE"/>
    <property type="match status" value="1"/>
</dbReference>
<accession>A0A7Z2GMF2</accession>
<dbReference type="Proteomes" id="UP000433577">
    <property type="component" value="Chromosome 2"/>
</dbReference>
<dbReference type="Gene3D" id="3.40.50.720">
    <property type="entry name" value="NAD(P)-binding Rossmann-like Domain"/>
    <property type="match status" value="1"/>
</dbReference>
<dbReference type="CDD" id="cd05233">
    <property type="entry name" value="SDR_c"/>
    <property type="match status" value="1"/>
</dbReference>
<dbReference type="GO" id="GO:0006633">
    <property type="term" value="P:fatty acid biosynthetic process"/>
    <property type="evidence" value="ECO:0007669"/>
    <property type="project" value="TreeGrafter"/>
</dbReference>
<evidence type="ECO:0000313" key="5">
    <source>
        <dbReference type="Proteomes" id="UP000433577"/>
    </source>
</evidence>
<dbReference type="InterPro" id="IPR057326">
    <property type="entry name" value="KR_dom"/>
</dbReference>
<feature type="domain" description="Ketoreductase" evidence="3">
    <location>
        <begin position="10"/>
        <end position="182"/>
    </location>
</feature>
<evidence type="ECO:0000259" key="3">
    <source>
        <dbReference type="SMART" id="SM00822"/>
    </source>
</evidence>
<dbReference type="GO" id="GO:0048038">
    <property type="term" value="F:quinone binding"/>
    <property type="evidence" value="ECO:0007669"/>
    <property type="project" value="TreeGrafter"/>
</dbReference>
<dbReference type="InterPro" id="IPR002347">
    <property type="entry name" value="SDR_fam"/>
</dbReference>
<dbReference type="SUPFAM" id="SSF51735">
    <property type="entry name" value="NAD(P)-binding Rossmann-fold domains"/>
    <property type="match status" value="1"/>
</dbReference>
<keyword evidence="5" id="KW-1185">Reference proteome</keyword>
<dbReference type="AlphaFoldDB" id="A0A7Z2GMF2"/>
<dbReference type="Pfam" id="PF13561">
    <property type="entry name" value="adh_short_C2"/>
    <property type="match status" value="1"/>
</dbReference>
<reference evidence="4 5" key="1">
    <citation type="submission" date="2019-12" db="EMBL/GenBank/DDBJ databases">
        <title>Paraburkholderia acidiphila 7Q-K02 sp. nov and Paraburkholderia acidisoli DHF22 sp. nov., two strains isolated from forest soil.</title>
        <authorList>
            <person name="Gao Z."/>
            <person name="Qiu L."/>
        </authorList>
    </citation>
    <scope>NUCLEOTIDE SEQUENCE [LARGE SCALE GENOMIC DNA]</scope>
    <source>
        <strain evidence="4 5">DHF22</strain>
    </source>
</reference>
<protein>
    <submittedName>
        <fullName evidence="4">SDR family oxidoreductase</fullName>
    </submittedName>
</protein>
<gene>
    <name evidence="4" type="primary">bdcA</name>
    <name evidence="4" type="ORF">FAZ98_16455</name>
</gene>
<evidence type="ECO:0000256" key="1">
    <source>
        <dbReference type="ARBA" id="ARBA00006484"/>
    </source>
</evidence>
<dbReference type="OrthoDB" id="9803333at2"/>
<dbReference type="SMART" id="SM00822">
    <property type="entry name" value="PKS_KR"/>
    <property type="match status" value="1"/>
</dbReference>
<dbReference type="GO" id="GO:0016616">
    <property type="term" value="F:oxidoreductase activity, acting on the CH-OH group of donors, NAD or NADP as acceptor"/>
    <property type="evidence" value="ECO:0007669"/>
    <property type="project" value="TreeGrafter"/>
</dbReference>
<dbReference type="PROSITE" id="PS00061">
    <property type="entry name" value="ADH_SHORT"/>
    <property type="match status" value="1"/>
</dbReference>
<sequence length="240" mass="24691">MQDSKDWRGKTVMVVGGSRGIGSAIVTAFAAAGATVRFTYAGSRDAALALAETTGAQAVQADAAERAALLDSIRAAGPLDAFVYNAGLLLSGDPLTLDADAVDRLIDVNVRGAYHAMVEAARRMPDGGRIIAIGSVHGDRMPFAGITAYGMSKSALQGLARGLARDFGPRGITVNVVQPGPTDTDMNPADGPLATQMHDEMAIRRHGTASEVAQLVMYLASPPARGITGAMHTIDGGFGA</sequence>
<dbReference type="InterPro" id="IPR020904">
    <property type="entry name" value="Sc_DH/Rdtase_CS"/>
</dbReference>
<dbReference type="NCBIfam" id="NF009383">
    <property type="entry name" value="PRK12742.1"/>
    <property type="match status" value="1"/>
</dbReference>
<dbReference type="KEGG" id="pacs:FAZ98_16455"/>
<dbReference type="FunFam" id="3.40.50.720:FF:000084">
    <property type="entry name" value="Short-chain dehydrogenase reductase"/>
    <property type="match status" value="1"/>
</dbReference>
<dbReference type="PRINTS" id="PR00080">
    <property type="entry name" value="SDRFAMILY"/>
</dbReference>
<proteinExistence type="inferred from homology"/>
<keyword evidence="2" id="KW-0560">Oxidoreductase</keyword>
<comment type="similarity">
    <text evidence="1">Belongs to the short-chain dehydrogenases/reductases (SDR) family.</text>
</comment>
<evidence type="ECO:0000256" key="2">
    <source>
        <dbReference type="ARBA" id="ARBA00023002"/>
    </source>
</evidence>
<name>A0A7Z2GMF2_9BURK</name>
<dbReference type="PRINTS" id="PR00081">
    <property type="entry name" value="GDHRDH"/>
</dbReference>
<dbReference type="PANTHER" id="PTHR42760">
    <property type="entry name" value="SHORT-CHAIN DEHYDROGENASES/REDUCTASES FAMILY MEMBER"/>
    <property type="match status" value="1"/>
</dbReference>
<organism evidence="4 5">
    <name type="scientific">Paraburkholderia acidisoli</name>
    <dbReference type="NCBI Taxonomy" id="2571748"/>
    <lineage>
        <taxon>Bacteria</taxon>
        <taxon>Pseudomonadati</taxon>
        <taxon>Pseudomonadota</taxon>
        <taxon>Betaproteobacteria</taxon>
        <taxon>Burkholderiales</taxon>
        <taxon>Burkholderiaceae</taxon>
        <taxon>Paraburkholderia</taxon>
    </lineage>
</organism>
<dbReference type="EMBL" id="CP046914">
    <property type="protein sequence ID" value="QGZ64482.1"/>
    <property type="molecule type" value="Genomic_DNA"/>
</dbReference>
<evidence type="ECO:0000313" key="4">
    <source>
        <dbReference type="EMBL" id="QGZ64482.1"/>
    </source>
</evidence>